<evidence type="ECO:0000256" key="1">
    <source>
        <dbReference type="SAM" id="MobiDB-lite"/>
    </source>
</evidence>
<name>A0A1B6HHQ7_9HEMI</name>
<feature type="compositionally biased region" description="Low complexity" evidence="1">
    <location>
        <begin position="43"/>
        <end position="57"/>
    </location>
</feature>
<feature type="compositionally biased region" description="Low complexity" evidence="1">
    <location>
        <begin position="112"/>
        <end position="131"/>
    </location>
</feature>
<reference evidence="2" key="1">
    <citation type="submission" date="2015-11" db="EMBL/GenBank/DDBJ databases">
        <title>De novo transcriptome assembly of four potential Pierce s Disease insect vectors from Arizona vineyards.</title>
        <authorList>
            <person name="Tassone E.E."/>
        </authorList>
    </citation>
    <scope>NUCLEOTIDE SEQUENCE</scope>
</reference>
<organism evidence="2">
    <name type="scientific">Homalodisca liturata</name>
    <dbReference type="NCBI Taxonomy" id="320908"/>
    <lineage>
        <taxon>Eukaryota</taxon>
        <taxon>Metazoa</taxon>
        <taxon>Ecdysozoa</taxon>
        <taxon>Arthropoda</taxon>
        <taxon>Hexapoda</taxon>
        <taxon>Insecta</taxon>
        <taxon>Pterygota</taxon>
        <taxon>Neoptera</taxon>
        <taxon>Paraneoptera</taxon>
        <taxon>Hemiptera</taxon>
        <taxon>Auchenorrhyncha</taxon>
        <taxon>Membracoidea</taxon>
        <taxon>Cicadellidae</taxon>
        <taxon>Cicadellinae</taxon>
        <taxon>Proconiini</taxon>
        <taxon>Homalodisca</taxon>
    </lineage>
</organism>
<sequence>MGIKEYIRYFDKVRDTMASTRRTTSAGWQDDETEGGVPAYGPAEADSSVCEAESSSSRGCMRGEPAGPKSKIELLKEQIFKKEEQPYKDEERMVEVENLCRVRGAAERAEGRSASGDAGPAPGSAGADISGVDVAAEAPGTSTAGKAEPLPPTRSVSSKSCDNSEDLLRDLESLDTCEFMEFDEKLNEKIEELNKDSQASTAESEMSDVITRDIVVDSVFNSNGISKLDEEVRSHVSVLRSEIESQFRTQLAEPRPPAASKLPNSSELAGDFRNFKARPALFRCRPLSCPSQVVSKNLFTSCVNKEYSNATEKTLADALTVSVPLFSRQDLASQRHVFRGPGAVMSSRPTLRFHSSILTEQGVLYYLSVSGGGENSWFVRKSLDIRADVASVVSELNALPDRDFNAFIVSDVVTSVFRRTSYVYYNGRIVLLKFVGRSLCVCDGKRIVHVVRLDGAAVARLDGARPSFVVGGTAFGSSCIAERDEWFGCIAKMVDERC</sequence>
<dbReference type="EMBL" id="GECU01033462">
    <property type="protein sequence ID" value="JAS74244.1"/>
    <property type="molecule type" value="Transcribed_RNA"/>
</dbReference>
<dbReference type="AlphaFoldDB" id="A0A1B6HHQ7"/>
<feature type="region of interest" description="Disordered" evidence="1">
    <location>
        <begin position="18"/>
        <end position="69"/>
    </location>
</feature>
<protein>
    <submittedName>
        <fullName evidence="2">Uncharacterized protein</fullName>
    </submittedName>
</protein>
<feature type="region of interest" description="Disordered" evidence="1">
    <location>
        <begin position="106"/>
        <end position="163"/>
    </location>
</feature>
<evidence type="ECO:0000313" key="2">
    <source>
        <dbReference type="EMBL" id="JAS74244.1"/>
    </source>
</evidence>
<accession>A0A1B6HHQ7</accession>
<proteinExistence type="predicted"/>
<feature type="compositionally biased region" description="Polar residues" evidence="1">
    <location>
        <begin position="18"/>
        <end position="27"/>
    </location>
</feature>
<gene>
    <name evidence="2" type="ORF">g.915</name>
</gene>